<dbReference type="EMBL" id="SMKY01000044">
    <property type="protein sequence ID" value="TDD84514.1"/>
    <property type="molecule type" value="Genomic_DNA"/>
</dbReference>
<reference evidence="1 2" key="1">
    <citation type="submission" date="2019-03" db="EMBL/GenBank/DDBJ databases">
        <title>Draft genome sequences of novel Actinobacteria.</title>
        <authorList>
            <person name="Sahin N."/>
            <person name="Ay H."/>
            <person name="Saygin H."/>
        </authorList>
    </citation>
    <scope>NUCLEOTIDE SEQUENCE [LARGE SCALE GENOMIC DNA]</scope>
    <source>
        <strain evidence="1 2">DSM 45941</strain>
    </source>
</reference>
<evidence type="ECO:0000313" key="1">
    <source>
        <dbReference type="EMBL" id="TDD84514.1"/>
    </source>
</evidence>
<organism evidence="1 2">
    <name type="scientific">Actinomadura darangshiensis</name>
    <dbReference type="NCBI Taxonomy" id="705336"/>
    <lineage>
        <taxon>Bacteria</taxon>
        <taxon>Bacillati</taxon>
        <taxon>Actinomycetota</taxon>
        <taxon>Actinomycetes</taxon>
        <taxon>Streptosporangiales</taxon>
        <taxon>Thermomonosporaceae</taxon>
        <taxon>Actinomadura</taxon>
    </lineage>
</organism>
<name>A0A4R5BKY7_9ACTN</name>
<keyword evidence="2" id="KW-1185">Reference proteome</keyword>
<accession>A0A4R5BKY7</accession>
<dbReference type="AlphaFoldDB" id="A0A4R5BKY7"/>
<evidence type="ECO:0000313" key="2">
    <source>
        <dbReference type="Proteomes" id="UP000295578"/>
    </source>
</evidence>
<gene>
    <name evidence="1" type="ORF">E1293_12830</name>
</gene>
<proteinExistence type="predicted"/>
<dbReference type="Proteomes" id="UP000295578">
    <property type="component" value="Unassembled WGS sequence"/>
</dbReference>
<comment type="caution">
    <text evidence="1">The sequence shown here is derived from an EMBL/GenBank/DDBJ whole genome shotgun (WGS) entry which is preliminary data.</text>
</comment>
<dbReference type="OrthoDB" id="8428173at2"/>
<protein>
    <submittedName>
        <fullName evidence="1">Uncharacterized protein</fullName>
    </submittedName>
</protein>
<sequence>MDVTGPGGLRRPLREVFALLFGWLGAEAFKLAGAAPHQPRVTVERLVVTRETWRTTVGATGLGPARGAGPEYLAARRLRRSLGLPERVFAKVGTETKPVHVDFTGPRYVSAFAAMLRAARESSGDGVSVVFTELLPDSGEVWLPDARGRRYHCELRLQMCDPARP</sequence>